<reference evidence="1" key="1">
    <citation type="submission" date="2018-05" db="EMBL/GenBank/DDBJ databases">
        <authorList>
            <person name="Lanie J.A."/>
            <person name="Ng W.-L."/>
            <person name="Kazmierczak K.M."/>
            <person name="Andrzejewski T.M."/>
            <person name="Davidsen T.M."/>
            <person name="Wayne K.J."/>
            <person name="Tettelin H."/>
            <person name="Glass J.I."/>
            <person name="Rusch D."/>
            <person name="Podicherti R."/>
            <person name="Tsui H.-C.T."/>
            <person name="Winkler M.E."/>
        </authorList>
    </citation>
    <scope>NUCLEOTIDE SEQUENCE</scope>
</reference>
<dbReference type="EMBL" id="UINC01227873">
    <property type="protein sequence ID" value="SVE58952.1"/>
    <property type="molecule type" value="Genomic_DNA"/>
</dbReference>
<feature type="non-terminal residue" evidence="1">
    <location>
        <position position="1"/>
    </location>
</feature>
<sequence length="26" mass="2702">ALGIVSDAGAFLPMVAKEIQKNTRAT</sequence>
<dbReference type="AlphaFoldDB" id="A0A383EPU2"/>
<gene>
    <name evidence="1" type="ORF">METZ01_LOCUS511806</name>
</gene>
<proteinExistence type="predicted"/>
<protein>
    <submittedName>
        <fullName evidence="1">Uncharacterized protein</fullName>
    </submittedName>
</protein>
<organism evidence="1">
    <name type="scientific">marine metagenome</name>
    <dbReference type="NCBI Taxonomy" id="408172"/>
    <lineage>
        <taxon>unclassified sequences</taxon>
        <taxon>metagenomes</taxon>
        <taxon>ecological metagenomes</taxon>
    </lineage>
</organism>
<name>A0A383EPU2_9ZZZZ</name>
<evidence type="ECO:0000313" key="1">
    <source>
        <dbReference type="EMBL" id="SVE58952.1"/>
    </source>
</evidence>
<accession>A0A383EPU2</accession>